<dbReference type="Pfam" id="PF00268">
    <property type="entry name" value="Ribonuc_red_sm"/>
    <property type="match status" value="1"/>
</dbReference>
<dbReference type="Proteomes" id="UP000282623">
    <property type="component" value="Segment"/>
</dbReference>
<sequence length="85" mass="10145">MITEKKFTTIVNLVMEPILAPNPNRFVIFPIQYHDIWNMYKKAEASFWTVEEVDISKDINDWNKLTPDEKYFIKHVLAFLQPVTE</sequence>
<evidence type="ECO:0000256" key="4">
    <source>
        <dbReference type="ARBA" id="ARBA00034785"/>
    </source>
</evidence>
<reference evidence="6" key="1">
    <citation type="submission" date="2017-02" db="EMBL/GenBank/DDBJ databases">
        <title>Seasonal Recurring Cowpox Virus Outbreaks in Captive Cheetahs (Acinonyx jubatus).</title>
        <authorList>
            <person name="Stagegaard J."/>
            <person name="Kurth A."/>
            <person name="Stern D."/>
            <person name="Dabrowski P.W."/>
            <person name="Pocknell A."/>
            <person name="Nitsche A."/>
            <person name="Schrick L."/>
        </authorList>
    </citation>
    <scope>NUCLEOTIDE SEQUENCE [LARGE SCALE GENOMIC DNA]</scope>
    <source>
        <strain evidence="6">CPXV CheHurley_DK_2012</strain>
        <strain evidence="7">CPXV CheNuru_DK_2012</strain>
    </source>
</reference>
<dbReference type="GO" id="GO:0009263">
    <property type="term" value="P:deoxyribonucleotide biosynthetic process"/>
    <property type="evidence" value="ECO:0007669"/>
    <property type="project" value="UniProtKB-KW"/>
</dbReference>
<organismHost>
    <name type="scientific">Loxodonta africana</name>
    <name type="common">African elephant</name>
    <dbReference type="NCBI Taxonomy" id="9785"/>
</organismHost>
<comment type="subunit">
    <text evidence="4">Interacts with RNR1/OPG080 subunit. Can interact with host RNR1 supunit.</text>
</comment>
<dbReference type="PANTHER" id="PTHR23409">
    <property type="entry name" value="RIBONUCLEOSIDE-DIPHOSPHATE REDUCTASE SMALL CHAIN"/>
    <property type="match status" value="1"/>
</dbReference>
<evidence type="ECO:0000256" key="5">
    <source>
        <dbReference type="ARBA" id="ARBA00034894"/>
    </source>
</evidence>
<proteinExistence type="predicted"/>
<keyword evidence="2" id="KW-0215">Deoxyribonucleotide synthesis</keyword>
<evidence type="ECO:0000313" key="6">
    <source>
        <dbReference type="EMBL" id="ATB55091.1"/>
    </source>
</evidence>
<dbReference type="UniPathway" id="UPA00326"/>
<accession>A0A290GLP9</accession>
<organism evidence="6">
    <name type="scientific">Cowpox virus</name>
    <name type="common">CPV</name>
    <dbReference type="NCBI Taxonomy" id="10243"/>
    <lineage>
        <taxon>Viruses</taxon>
        <taxon>Varidnaviria</taxon>
        <taxon>Bamfordvirae</taxon>
        <taxon>Nucleocytoviricota</taxon>
        <taxon>Pokkesviricetes</taxon>
        <taxon>Chitovirales</taxon>
        <taxon>Poxviridae</taxon>
        <taxon>Chordopoxvirinae</taxon>
        <taxon>Orthopoxvirus</taxon>
        <taxon>Orthopoxvirus cowpox</taxon>
    </lineage>
</organism>
<organismHost>
    <name type="scientific">Apodemus sylvaticus</name>
    <name type="common">European woodmouse</name>
    <dbReference type="NCBI Taxonomy" id="10129"/>
</organismHost>
<evidence type="ECO:0000256" key="1">
    <source>
        <dbReference type="ARBA" id="ARBA00012274"/>
    </source>
</evidence>
<organismHost>
    <name type="scientific">Myodes glareolus</name>
    <name type="common">Bank vole</name>
    <name type="synonym">Clethrionomys glareolus</name>
    <dbReference type="NCBI Taxonomy" id="447135"/>
</organismHost>
<dbReference type="GO" id="GO:0004748">
    <property type="term" value="F:ribonucleoside-diphosphate reductase activity, thioredoxin disulfide as acceptor"/>
    <property type="evidence" value="ECO:0007669"/>
    <property type="project" value="UniProtKB-EC"/>
</dbReference>
<dbReference type="InterPro" id="IPR012348">
    <property type="entry name" value="RNR-like"/>
</dbReference>
<organismHost>
    <name type="scientific">Homo sapiens</name>
    <name type="common">Human</name>
    <dbReference type="NCBI Taxonomy" id="9606"/>
</organismHost>
<evidence type="ECO:0000313" key="7">
    <source>
        <dbReference type="EMBL" id="ATB55528.1"/>
    </source>
</evidence>
<dbReference type="Proteomes" id="UP000282059">
    <property type="component" value="Segment"/>
</dbReference>
<evidence type="ECO:0000256" key="3">
    <source>
        <dbReference type="ARBA" id="ARBA00025523"/>
    </source>
</evidence>
<organismHost>
    <name type="scientific">Felis catus</name>
    <name type="common">Cat</name>
    <name type="synonym">Felis silvestris catus</name>
    <dbReference type="NCBI Taxonomy" id="9685"/>
</organismHost>
<evidence type="ECO:0000256" key="2">
    <source>
        <dbReference type="ARBA" id="ARBA00023116"/>
    </source>
</evidence>
<organismHost>
    <name type="scientific">Microtus agrestis</name>
    <name type="common">Short-tailed field vole</name>
    <dbReference type="NCBI Taxonomy" id="29092"/>
</organismHost>
<dbReference type="SUPFAM" id="SSF47240">
    <property type="entry name" value="Ferritin-like"/>
    <property type="match status" value="1"/>
</dbReference>
<dbReference type="EC" id="1.17.4.1" evidence="1"/>
<comment type="function">
    <text evidence="3">Ribonucleoside-diphosphate reductase holoenzyme provides the precursors necessary for viral DNA synthesis. Allows virus growth in non-dividing cells. Catalyzes the biosynthesis of deoxyribonucleotides from the corresponding ribonucleotides.</text>
</comment>
<dbReference type="InterPro" id="IPR000358">
    <property type="entry name" value="RNR_small_fam"/>
</dbReference>
<organismHost>
    <name type="scientific">Mus musculus</name>
    <name type="common">Mouse</name>
    <dbReference type="NCBI Taxonomy" id="10090"/>
</organismHost>
<protein>
    <recommendedName>
        <fullName evidence="1">ribonucleoside-diphosphate reductase</fullName>
        <ecNumber evidence="1">1.17.4.1</ecNumber>
    </recommendedName>
    <alternativeName>
        <fullName evidence="5">Ribonucleotide reductase subunit 2</fullName>
    </alternativeName>
</protein>
<dbReference type="PANTHER" id="PTHR23409:SF18">
    <property type="entry name" value="RIBONUCLEOSIDE-DIPHOSPHATE REDUCTASE SUBUNIT M2"/>
    <property type="match status" value="1"/>
</dbReference>
<dbReference type="EMBL" id="KY569018">
    <property type="protein sequence ID" value="ATB55091.1"/>
    <property type="molecule type" value="Genomic_DNA"/>
</dbReference>
<dbReference type="EMBL" id="KY569020">
    <property type="protein sequence ID" value="ATB55528.1"/>
    <property type="molecule type" value="Genomic_DNA"/>
</dbReference>
<organismHost>
    <name type="scientific">Bos taurus</name>
    <name type="common">Bovine</name>
    <dbReference type="NCBI Taxonomy" id="9913"/>
</organismHost>
<dbReference type="InterPro" id="IPR009078">
    <property type="entry name" value="Ferritin-like_SF"/>
</dbReference>
<name>A0A290GLP9_COWPX</name>
<dbReference type="Gene3D" id="1.10.620.20">
    <property type="entry name" value="Ribonucleotide Reductase, subunit A"/>
    <property type="match status" value="1"/>
</dbReference>